<dbReference type="Proteomes" id="UP001162889">
    <property type="component" value="Unassembled WGS sequence"/>
</dbReference>
<dbReference type="AlphaFoldDB" id="A0AA41HHB4"/>
<feature type="chain" id="PRO_5041356258" description="Thioredoxin domain-containing protein" evidence="1">
    <location>
        <begin position="36"/>
        <end position="174"/>
    </location>
</feature>
<dbReference type="EMBL" id="JALJZU010000005">
    <property type="protein sequence ID" value="MCP2009220.1"/>
    <property type="molecule type" value="Genomic_DNA"/>
</dbReference>
<evidence type="ECO:0000313" key="4">
    <source>
        <dbReference type="Proteomes" id="UP001155901"/>
    </source>
</evidence>
<reference evidence="3" key="2">
    <citation type="submission" date="2022-03" db="EMBL/GenBank/DDBJ databases">
        <title>Genome Encyclopedia of Bacteria and Archaea VI: Functional Genomics of Type Strains.</title>
        <authorList>
            <person name="Whitman W."/>
        </authorList>
    </citation>
    <scope>NUCLEOTIDE SEQUENCE</scope>
    <source>
        <strain evidence="3">HSC-15S17</strain>
    </source>
</reference>
<comment type="caution">
    <text evidence="2">The sequence shown here is derived from an EMBL/GenBank/DDBJ whole genome shotgun (WGS) entry which is preliminary data.</text>
</comment>
<accession>A0AA41HHB4</accession>
<evidence type="ECO:0008006" key="6">
    <source>
        <dbReference type="Google" id="ProtNLM"/>
    </source>
</evidence>
<reference evidence="2" key="1">
    <citation type="submission" date="2021-07" db="EMBL/GenBank/DDBJ databases">
        <title>Characterization of violacein-producing bacteria and related species.</title>
        <authorList>
            <person name="Wilson H.S."/>
            <person name="De Leon M.E."/>
        </authorList>
    </citation>
    <scope>NUCLEOTIDE SEQUENCE</scope>
    <source>
        <strain evidence="2">HSC-15S17</strain>
    </source>
</reference>
<dbReference type="EMBL" id="JAHTGR010000018">
    <property type="protein sequence ID" value="MBV6324514.1"/>
    <property type="molecule type" value="Genomic_DNA"/>
</dbReference>
<name>A0AA41HHB4_9BURK</name>
<proteinExistence type="predicted"/>
<evidence type="ECO:0000313" key="5">
    <source>
        <dbReference type="Proteomes" id="UP001162889"/>
    </source>
</evidence>
<evidence type="ECO:0000313" key="3">
    <source>
        <dbReference type="EMBL" id="MCP2009220.1"/>
    </source>
</evidence>
<evidence type="ECO:0000256" key="1">
    <source>
        <dbReference type="SAM" id="SignalP"/>
    </source>
</evidence>
<protein>
    <recommendedName>
        <fullName evidence="6">Thioredoxin domain-containing protein</fullName>
    </recommendedName>
</protein>
<dbReference type="Proteomes" id="UP001155901">
    <property type="component" value="Unassembled WGS sequence"/>
</dbReference>
<organism evidence="2 4">
    <name type="scientific">Duganella violaceipulchra</name>
    <dbReference type="NCBI Taxonomy" id="2849652"/>
    <lineage>
        <taxon>Bacteria</taxon>
        <taxon>Pseudomonadati</taxon>
        <taxon>Pseudomonadota</taxon>
        <taxon>Betaproteobacteria</taxon>
        <taxon>Burkholderiales</taxon>
        <taxon>Oxalobacteraceae</taxon>
        <taxon>Telluria group</taxon>
        <taxon>Duganella</taxon>
    </lineage>
</organism>
<keyword evidence="1" id="KW-0732">Signal</keyword>
<keyword evidence="5" id="KW-1185">Reference proteome</keyword>
<gene>
    <name evidence="2" type="ORF">KVP70_26660</name>
    <name evidence="3" type="ORF">L1274_002933</name>
</gene>
<dbReference type="RefSeq" id="WP_217945438.1">
    <property type="nucleotide sequence ID" value="NZ_JAHTGR010000018.1"/>
</dbReference>
<sequence>MSKHCDIRPARPLRNRSAWLAAALLTLPQAGVAHAAARIESFDTGSWQRLQKDLPRPSVVVFSTTDCGHCPGTIAALAAQLQQQAPQQPKVPLVVVVMDGDGQPELLQEPHYRAADRLFVFRGQGTALQYSVHPGWRGMTPYVALLPHEGAVELVLGRPSAQALERWLQPGRQP</sequence>
<evidence type="ECO:0000313" key="2">
    <source>
        <dbReference type="EMBL" id="MBV6324514.1"/>
    </source>
</evidence>
<feature type="signal peptide" evidence="1">
    <location>
        <begin position="1"/>
        <end position="35"/>
    </location>
</feature>